<name>A0A2I0AE16_9ASPA</name>
<proteinExistence type="predicted"/>
<evidence type="ECO:0000313" key="3">
    <source>
        <dbReference type="Proteomes" id="UP000236161"/>
    </source>
</evidence>
<sequence>MICRPALGTLISAPGKKKKPFSLSLPLLDLEGEKGEKDKKGIEGGDSQLEEGIQGNKEKVLVVAPVSIPGIEGPGDMMGEVTKEKGETLLAALSTRLGETWGALGDRLSEIRRVEEKILGNTSEALGVVKTLKGKEDVEARSSEVRELGGALSQATKRVSD</sequence>
<gene>
    <name evidence="2" type="ORF">AXF42_Ash021137</name>
</gene>
<organism evidence="2 3">
    <name type="scientific">Apostasia shenzhenica</name>
    <dbReference type="NCBI Taxonomy" id="1088818"/>
    <lineage>
        <taxon>Eukaryota</taxon>
        <taxon>Viridiplantae</taxon>
        <taxon>Streptophyta</taxon>
        <taxon>Embryophyta</taxon>
        <taxon>Tracheophyta</taxon>
        <taxon>Spermatophyta</taxon>
        <taxon>Magnoliopsida</taxon>
        <taxon>Liliopsida</taxon>
        <taxon>Asparagales</taxon>
        <taxon>Orchidaceae</taxon>
        <taxon>Apostasioideae</taxon>
        <taxon>Apostasia</taxon>
    </lineage>
</organism>
<accession>A0A2I0AE16</accession>
<evidence type="ECO:0000256" key="1">
    <source>
        <dbReference type="SAM" id="MobiDB-lite"/>
    </source>
</evidence>
<keyword evidence="3" id="KW-1185">Reference proteome</keyword>
<evidence type="ECO:0000313" key="2">
    <source>
        <dbReference type="EMBL" id="PKA53746.1"/>
    </source>
</evidence>
<dbReference type="Proteomes" id="UP000236161">
    <property type="component" value="Unassembled WGS sequence"/>
</dbReference>
<dbReference type="AlphaFoldDB" id="A0A2I0AE16"/>
<feature type="region of interest" description="Disordered" evidence="1">
    <location>
        <begin position="139"/>
        <end position="161"/>
    </location>
</feature>
<reference evidence="2 3" key="1">
    <citation type="journal article" date="2017" name="Nature">
        <title>The Apostasia genome and the evolution of orchids.</title>
        <authorList>
            <person name="Zhang G.Q."/>
            <person name="Liu K.W."/>
            <person name="Li Z."/>
            <person name="Lohaus R."/>
            <person name="Hsiao Y.Y."/>
            <person name="Niu S.C."/>
            <person name="Wang J.Y."/>
            <person name="Lin Y.C."/>
            <person name="Xu Q."/>
            <person name="Chen L.J."/>
            <person name="Yoshida K."/>
            <person name="Fujiwara S."/>
            <person name="Wang Z.W."/>
            <person name="Zhang Y.Q."/>
            <person name="Mitsuda N."/>
            <person name="Wang M."/>
            <person name="Liu G.H."/>
            <person name="Pecoraro L."/>
            <person name="Huang H.X."/>
            <person name="Xiao X.J."/>
            <person name="Lin M."/>
            <person name="Wu X.Y."/>
            <person name="Wu W.L."/>
            <person name="Chen Y.Y."/>
            <person name="Chang S.B."/>
            <person name="Sakamoto S."/>
            <person name="Ohme-Takagi M."/>
            <person name="Yagi M."/>
            <person name="Zeng S.J."/>
            <person name="Shen C.Y."/>
            <person name="Yeh C.M."/>
            <person name="Luo Y.B."/>
            <person name="Tsai W.C."/>
            <person name="Van de Peer Y."/>
            <person name="Liu Z.J."/>
        </authorList>
    </citation>
    <scope>NUCLEOTIDE SEQUENCE [LARGE SCALE GENOMIC DNA]</scope>
    <source>
        <strain evidence="3">cv. Shenzhen</strain>
        <tissue evidence="2">Stem</tissue>
    </source>
</reference>
<dbReference type="EMBL" id="KZ451990">
    <property type="protein sequence ID" value="PKA53746.1"/>
    <property type="molecule type" value="Genomic_DNA"/>
</dbReference>
<protein>
    <submittedName>
        <fullName evidence="2">Uncharacterized protein</fullName>
    </submittedName>
</protein>